<dbReference type="EMBL" id="FNDX01000009">
    <property type="protein sequence ID" value="SDI88506.1"/>
    <property type="molecule type" value="Genomic_DNA"/>
</dbReference>
<organism evidence="2 3">
    <name type="scientific">Paenibacillus typhae</name>
    <dbReference type="NCBI Taxonomy" id="1174501"/>
    <lineage>
        <taxon>Bacteria</taxon>
        <taxon>Bacillati</taxon>
        <taxon>Bacillota</taxon>
        <taxon>Bacilli</taxon>
        <taxon>Bacillales</taxon>
        <taxon>Paenibacillaceae</taxon>
        <taxon>Paenibacillus</taxon>
    </lineage>
</organism>
<dbReference type="InterPro" id="IPR010401">
    <property type="entry name" value="AGL/Gdb1"/>
</dbReference>
<protein>
    <submittedName>
        <fullName evidence="2">Glycogen debranching enzyme, putative</fullName>
    </submittedName>
</protein>
<dbReference type="GO" id="GO:0005980">
    <property type="term" value="P:glycogen catabolic process"/>
    <property type="evidence" value="ECO:0007669"/>
    <property type="project" value="InterPro"/>
</dbReference>
<dbReference type="RefSeq" id="WP_090714090.1">
    <property type="nucleotide sequence ID" value="NZ_CBCSKY010000011.1"/>
</dbReference>
<dbReference type="Pfam" id="PF06202">
    <property type="entry name" value="GDE_C"/>
    <property type="match status" value="1"/>
</dbReference>
<dbReference type="PANTHER" id="PTHR10569">
    <property type="entry name" value="GLYCOGEN DEBRANCHING ENZYME"/>
    <property type="match status" value="1"/>
</dbReference>
<evidence type="ECO:0000313" key="3">
    <source>
        <dbReference type="Proteomes" id="UP000199050"/>
    </source>
</evidence>
<feature type="domain" description="Glycogen debranching enzyme C-terminal" evidence="1">
    <location>
        <begin position="239"/>
        <end position="593"/>
    </location>
</feature>
<keyword evidence="3" id="KW-1185">Reference proteome</keyword>
<reference evidence="3" key="1">
    <citation type="submission" date="2016-10" db="EMBL/GenBank/DDBJ databases">
        <authorList>
            <person name="Varghese N."/>
            <person name="Submissions S."/>
        </authorList>
    </citation>
    <scope>NUCLEOTIDE SEQUENCE [LARGE SCALE GENOMIC DNA]</scope>
    <source>
        <strain evidence="3">CGMCC 1.11012</strain>
    </source>
</reference>
<dbReference type="SUPFAM" id="SSF48208">
    <property type="entry name" value="Six-hairpin glycosidases"/>
    <property type="match status" value="1"/>
</dbReference>
<proteinExistence type="predicted"/>
<dbReference type="OrthoDB" id="9759959at2"/>
<dbReference type="InterPro" id="IPR008928">
    <property type="entry name" value="6-hairpin_glycosidase_sf"/>
</dbReference>
<accession>A0A1G8P853</accession>
<dbReference type="PANTHER" id="PTHR10569:SF2">
    <property type="entry name" value="GLYCOGEN DEBRANCHING ENZYME"/>
    <property type="match status" value="1"/>
</dbReference>
<dbReference type="Gene3D" id="1.50.10.10">
    <property type="match status" value="1"/>
</dbReference>
<dbReference type="InterPro" id="IPR012341">
    <property type="entry name" value="6hp_glycosidase-like_sf"/>
</dbReference>
<name>A0A1G8P853_9BACL</name>
<evidence type="ECO:0000259" key="1">
    <source>
        <dbReference type="Pfam" id="PF06202"/>
    </source>
</evidence>
<dbReference type="Proteomes" id="UP000199050">
    <property type="component" value="Unassembled WGS sequence"/>
</dbReference>
<dbReference type="AlphaFoldDB" id="A0A1G8P853"/>
<sequence length="767" mass="86685">MTVDIVPELLEQMKIRVSREDNRAVSFTNKEAAYYYTQSHLNDHPEHAYFEGMNVAKNRIFGGYTLYADGRLLDNERAEVTVSPYSMVRAHGRLTEELWLFDYRNVLEVIVTGARTEIGISLKGEALEYLKLDGKTALFKAMEGDWIVALRPGKDQPVSEKGGVFLTTAAAGGFFIACARTAEEAVKLIEDTERQADALKGERVRRLAAFLQNNVYLRSSNEELTLALNWISLTMDQLVTRQQGEGIYAGLPWFNEYWGRDQFIAMPGAVLVSGQFETARQILLSFAEYQNRDAASKYYGRVPNILAPENIDYHTTDGTPRFIIQLQDYVKYSGDTALIEQLYPAVCSSIEGSLRHWVDDKGYLTHDDNETWMDARDAELKSYSPRDTRANDIQALWYGQLRAGVYFADYMQDQEKAEQWGRVADRLQKNFAADFRDPAYPYLADRLDKDGVPEFSLRPNQLFAFDLFDDREFKDTAVRTAWEELVYPWGTASLDRRHPFFHPFHLTEQYHKDEAYHNGTLWTWLNGIAMQRMIEAGQEETAYELFSNMNRQALELGVVGGLSENQDAYPQEGASRAKLTGAYLQAWSNSEQLRVWYQYFLGIRPDLILGKVTLAPRMPQELTDVQVRVKAGEGAIEADFAAAGSEQLYVYRFAGVELAAVVDIVPFEPVQIPVADGTELRIKIAGEKLMAELLDGNGQLAGQWAADVSADRAARQLQSGRIFDGIQFAEPLALSEHLVMERRTVAADGKTAALERETAALDGKSEE</sequence>
<gene>
    <name evidence="2" type="ORF">SAMN05216192_109118</name>
</gene>
<dbReference type="GO" id="GO:0004134">
    <property type="term" value="F:4-alpha-glucanotransferase activity"/>
    <property type="evidence" value="ECO:0007669"/>
    <property type="project" value="InterPro"/>
</dbReference>
<dbReference type="STRING" id="1174501.SAMN05216192_109118"/>
<dbReference type="GO" id="GO:0004135">
    <property type="term" value="F:amylo-alpha-1,6-glucosidase activity"/>
    <property type="evidence" value="ECO:0007669"/>
    <property type="project" value="InterPro"/>
</dbReference>
<evidence type="ECO:0000313" key="2">
    <source>
        <dbReference type="EMBL" id="SDI88506.1"/>
    </source>
</evidence>
<dbReference type="InterPro" id="IPR032790">
    <property type="entry name" value="GDE_C"/>
</dbReference>